<reference evidence="1 2" key="1">
    <citation type="submission" date="2022-11" db="EMBL/GenBank/DDBJ databases">
        <authorList>
            <person name="Cortes-Martin A."/>
            <person name="Buttimer C.T.H."/>
            <person name="Hill C."/>
        </authorList>
    </citation>
    <scope>NUCLEOTIDE SEQUENCE [LARGE SCALE GENOMIC DNA]</scope>
</reference>
<dbReference type="Proteomes" id="UP001223579">
    <property type="component" value="Segment"/>
</dbReference>
<dbReference type="SUPFAM" id="SSF50985">
    <property type="entry name" value="RCC1/BLIP-II"/>
    <property type="match status" value="1"/>
</dbReference>
<sequence>MLEMLNLSGAAGKVPFKLKKFDITASESIHLLSEAGNLYSISPTNANLSGIGATTREWTLVSSGVDDFWAGQASLLFKTKGGSWFITGYNFFVPRVENTPVDVTAKVMAINKPIRKIEMGANAIAFLYTDNTLTVAGSGPHLGLGSNTSVPNLTYVEPPNTSLGIKDVAILDTSVTTWIISGGDVYGCGNGAYFKFSSSNGTGQRTSFVRIPNPINSAPLALKVGYECVYISGSRTDGDELILGLGNNAYGSLGAASTIATVTDISVVTSSVYSPAYGFYPLAQGLVRRINNNIGITGRTEGTGWGLGTQTYYGITRITTTASPLWGQIFQRGNYTNTYVLAEDGILYGSGNASTGKLPGYTTTQTTYVPLDLTGLE</sequence>
<protein>
    <submittedName>
        <fullName evidence="1">Uncharacterized protein</fullName>
    </submittedName>
</protein>
<keyword evidence="2" id="KW-1185">Reference proteome</keyword>
<gene>
    <name evidence="1" type="ORF">A73_253</name>
</gene>
<proteinExistence type="predicted"/>
<accession>A0AAE9W581</accession>
<organism evidence="1 2">
    <name type="scientific">Escherichia phage A73</name>
    <dbReference type="NCBI Taxonomy" id="3003819"/>
    <lineage>
        <taxon>Viruses</taxon>
        <taxon>Duplodnaviria</taxon>
        <taxon>Heunggongvirae</taxon>
        <taxon>Uroviricota</taxon>
        <taxon>Caudoviricetes</taxon>
        <taxon>Vequintavirinae</taxon>
        <taxon>Septuagintavirus</taxon>
        <taxon>Septuagintavirus A73</taxon>
    </lineage>
</organism>
<dbReference type="EMBL" id="OP778609">
    <property type="protein sequence ID" value="WBF77701.1"/>
    <property type="molecule type" value="Genomic_DNA"/>
</dbReference>
<evidence type="ECO:0000313" key="1">
    <source>
        <dbReference type="EMBL" id="WBF77701.1"/>
    </source>
</evidence>
<dbReference type="InterPro" id="IPR009091">
    <property type="entry name" value="RCC1/BLIP-II"/>
</dbReference>
<evidence type="ECO:0000313" key="2">
    <source>
        <dbReference type="Proteomes" id="UP001223579"/>
    </source>
</evidence>
<dbReference type="Gene3D" id="2.130.10.30">
    <property type="entry name" value="Regulator of chromosome condensation 1/beta-lactamase-inhibitor protein II"/>
    <property type="match status" value="1"/>
</dbReference>
<name>A0AAE9W581_9CAUD</name>